<comment type="subcellular location">
    <subcellularLocation>
        <location evidence="8">Cytoplasm</location>
    </subcellularLocation>
</comment>
<dbReference type="Pfam" id="PF00579">
    <property type="entry name" value="tRNA-synt_1b"/>
    <property type="match status" value="1"/>
</dbReference>
<dbReference type="SUPFAM" id="SSF52374">
    <property type="entry name" value="Nucleotidylyl transferase"/>
    <property type="match status" value="1"/>
</dbReference>
<name>A0A0C1V7Y0_9ENTR</name>
<dbReference type="EMBL" id="AWXV01000004">
    <property type="protein sequence ID" value="KIE63953.1"/>
    <property type="molecule type" value="Genomic_DNA"/>
</dbReference>
<comment type="caution">
    <text evidence="11">The sequence shown here is derived from an EMBL/GenBank/DDBJ whole genome shotgun (WGS) entry which is preliminary data.</text>
</comment>
<dbReference type="PROSITE" id="PS00178">
    <property type="entry name" value="AA_TRNA_LIGASE_I"/>
    <property type="match status" value="1"/>
</dbReference>
<dbReference type="NCBIfam" id="TIGR00234">
    <property type="entry name" value="tyrS"/>
    <property type="match status" value="1"/>
</dbReference>
<dbReference type="HAMAP" id="MF_02006">
    <property type="entry name" value="Tyr_tRNA_synth_type1"/>
    <property type="match status" value="1"/>
</dbReference>
<dbReference type="GO" id="GO:0006437">
    <property type="term" value="P:tyrosyl-tRNA aminoacylation"/>
    <property type="evidence" value="ECO:0007669"/>
    <property type="project" value="UniProtKB-UniRule"/>
</dbReference>
<dbReference type="GO" id="GO:0005524">
    <property type="term" value="F:ATP binding"/>
    <property type="evidence" value="ECO:0007669"/>
    <property type="project" value="UniProtKB-UniRule"/>
</dbReference>
<evidence type="ECO:0000259" key="10">
    <source>
        <dbReference type="Pfam" id="PF22421"/>
    </source>
</evidence>
<dbReference type="PANTHER" id="PTHR11766">
    <property type="entry name" value="TYROSYL-TRNA SYNTHETASE"/>
    <property type="match status" value="1"/>
</dbReference>
<dbReference type="Pfam" id="PF22421">
    <property type="entry name" value="SYY_C-terminal"/>
    <property type="match status" value="1"/>
</dbReference>
<feature type="short sequence motif" description="'KMSKS' region" evidence="8">
    <location>
        <begin position="240"/>
        <end position="244"/>
    </location>
</feature>
<dbReference type="InterPro" id="IPR024107">
    <property type="entry name" value="Tyr-tRNA-ligase_bac_1"/>
</dbReference>
<reference evidence="11 12" key="1">
    <citation type="journal article" date="2014" name="G3 (Bethesda)">
        <title>Genome sequence of Candidatus Riesia pediculischaeffi, endosymbiont of chimpanzee lice, and genomic comparison of recently acquired endosymbionts from human and chimpanzee lice.</title>
        <authorList>
            <person name="Boyd B.M."/>
            <person name="Allen J.M."/>
            <person name="de Crecy-Lagard V."/>
            <person name="Reed D.L."/>
        </authorList>
    </citation>
    <scope>NUCLEOTIDE SEQUENCE [LARGE SCALE GENOMIC DNA]</scope>
    <source>
        <strain evidence="11 12">PTSU</strain>
    </source>
</reference>
<dbReference type="InterPro" id="IPR002305">
    <property type="entry name" value="aa-tRNA-synth_Ic"/>
</dbReference>
<feature type="binding site" evidence="8">
    <location>
        <position position="180"/>
    </location>
    <ligand>
        <name>L-tyrosine</name>
        <dbReference type="ChEBI" id="CHEBI:58315"/>
    </ligand>
</feature>
<comment type="function">
    <text evidence="8">Catalyzes the attachment of tyrosine to tRNA(Tyr) in a two-step reaction: tyrosine is first activated by ATP to form Tyr-AMP and then transferred to the acceptor end of tRNA(Tyr).</text>
</comment>
<proteinExistence type="inferred from homology"/>
<dbReference type="OrthoDB" id="9804243at2"/>
<dbReference type="GO" id="GO:0003723">
    <property type="term" value="F:RNA binding"/>
    <property type="evidence" value="ECO:0007669"/>
    <property type="project" value="UniProtKB-KW"/>
</dbReference>
<evidence type="ECO:0000256" key="9">
    <source>
        <dbReference type="PROSITE-ProRule" id="PRU00182"/>
    </source>
</evidence>
<keyword evidence="3 8" id="KW-0067">ATP-binding</keyword>
<evidence type="ECO:0000256" key="5">
    <source>
        <dbReference type="ARBA" id="ARBA00022917"/>
    </source>
</evidence>
<dbReference type="HOGENOM" id="CLU_024003_0_3_6"/>
<dbReference type="SUPFAM" id="SSF55174">
    <property type="entry name" value="Alpha-L RNA-binding motif"/>
    <property type="match status" value="1"/>
</dbReference>
<dbReference type="PANTHER" id="PTHR11766:SF0">
    <property type="entry name" value="TYROSINE--TRNA LIGASE, MITOCHONDRIAL"/>
    <property type="match status" value="1"/>
</dbReference>
<dbReference type="EC" id="6.1.1.1" evidence="8"/>
<comment type="catalytic activity">
    <reaction evidence="7 8">
        <text>tRNA(Tyr) + L-tyrosine + ATP = L-tyrosyl-tRNA(Tyr) + AMP + diphosphate + H(+)</text>
        <dbReference type="Rhea" id="RHEA:10220"/>
        <dbReference type="Rhea" id="RHEA-COMP:9706"/>
        <dbReference type="Rhea" id="RHEA-COMP:9707"/>
        <dbReference type="ChEBI" id="CHEBI:15378"/>
        <dbReference type="ChEBI" id="CHEBI:30616"/>
        <dbReference type="ChEBI" id="CHEBI:33019"/>
        <dbReference type="ChEBI" id="CHEBI:58315"/>
        <dbReference type="ChEBI" id="CHEBI:78442"/>
        <dbReference type="ChEBI" id="CHEBI:78536"/>
        <dbReference type="ChEBI" id="CHEBI:456215"/>
        <dbReference type="EC" id="6.1.1.1"/>
    </reaction>
</comment>
<feature type="binding site" evidence="8">
    <location>
        <position position="184"/>
    </location>
    <ligand>
        <name>L-tyrosine</name>
        <dbReference type="ChEBI" id="CHEBI:58315"/>
    </ligand>
</feature>
<dbReference type="PATRIC" id="fig|1401651.3.peg.386"/>
<feature type="short sequence motif" description="'HIGH' region" evidence="8">
    <location>
        <begin position="47"/>
        <end position="56"/>
    </location>
</feature>
<organism evidence="11 12">
    <name type="scientific">Candidatus Riesia pediculischaeffi PTSU</name>
    <dbReference type="NCBI Taxonomy" id="1401651"/>
    <lineage>
        <taxon>Bacteria</taxon>
        <taxon>Pseudomonadati</taxon>
        <taxon>Pseudomonadota</taxon>
        <taxon>Gammaproteobacteria</taxon>
        <taxon>Enterobacterales</taxon>
        <taxon>Enterobacteriaceae</taxon>
        <taxon>Candidatus Riesia</taxon>
    </lineage>
</organism>
<evidence type="ECO:0000256" key="2">
    <source>
        <dbReference type="ARBA" id="ARBA00022741"/>
    </source>
</evidence>
<dbReference type="CDD" id="cd00805">
    <property type="entry name" value="TyrRS_core"/>
    <property type="match status" value="1"/>
</dbReference>
<evidence type="ECO:0000256" key="6">
    <source>
        <dbReference type="ARBA" id="ARBA00023146"/>
    </source>
</evidence>
<keyword evidence="1 8" id="KW-0436">Ligase</keyword>
<dbReference type="Gene3D" id="3.40.50.620">
    <property type="entry name" value="HUPs"/>
    <property type="match status" value="1"/>
</dbReference>
<dbReference type="Gene3D" id="3.10.290.10">
    <property type="entry name" value="RNA-binding S4 domain"/>
    <property type="match status" value="1"/>
</dbReference>
<keyword evidence="2 8" id="KW-0547">Nucleotide-binding</keyword>
<evidence type="ECO:0000256" key="1">
    <source>
        <dbReference type="ARBA" id="ARBA00022598"/>
    </source>
</evidence>
<keyword evidence="6 8" id="KW-0030">Aminoacyl-tRNA synthetase</keyword>
<dbReference type="Proteomes" id="UP000054529">
    <property type="component" value="Unassembled WGS sequence"/>
</dbReference>
<comment type="similarity">
    <text evidence="8">Belongs to the class-I aminoacyl-tRNA synthetase family. TyrS type 1 subfamily.</text>
</comment>
<evidence type="ECO:0000256" key="7">
    <source>
        <dbReference type="ARBA" id="ARBA00048248"/>
    </source>
</evidence>
<sequence>MIKMQSSKKDFIKVLKSFKLIDQLIHEELLIQTIFRENITIYCGFDPTSDSLHVGHLVPLLLLRIFRNMGHRIIVLVGGATCLIGDPSFKDFYRTVNTASQIEDWTNELQKQIEKFLNFHYEKNDLIIVNNLTWLKDMKVMDFFDKIGKHFNVNSMIQRELVKNKIKNHVRRISFSEFSYGLLQAYDFYKLHLDYHVSLQIGGSDQWKNIIFGIELIRKLCNKKTFGLTFPLITNSNGKKFGKSKKNNIWLDPKKTSPYHFYQFWINIDDENARIFFYFLLISMYDVQSVDHMSKKYAEIINEKNKSSRSKIIQYFLADKITEMIHGRDNAKTAKEVSKKIFFYKDILRFKEQDFQKILKIGVQSVRLDSRREHDIREILVMSRISKSKKQAKDMISTNSISINCNPRRNRDYSISKEDAIFQRYSLIKKGKKEVLLVVWK</sequence>
<evidence type="ECO:0000256" key="4">
    <source>
        <dbReference type="ARBA" id="ARBA00022884"/>
    </source>
</evidence>
<dbReference type="PRINTS" id="PR01040">
    <property type="entry name" value="TRNASYNTHTYR"/>
</dbReference>
<keyword evidence="4 9" id="KW-0694">RNA-binding</keyword>
<dbReference type="InterPro" id="IPR054608">
    <property type="entry name" value="SYY-like_C"/>
</dbReference>
<keyword evidence="5 8" id="KW-0648">Protein biosynthesis</keyword>
<gene>
    <name evidence="8" type="primary">tyrS</name>
    <name evidence="11" type="ORF">P689_122122</name>
</gene>
<dbReference type="InterPro" id="IPR001412">
    <property type="entry name" value="aa-tRNA-synth_I_CS"/>
</dbReference>
<dbReference type="PROSITE" id="PS50889">
    <property type="entry name" value="S4"/>
    <property type="match status" value="1"/>
</dbReference>
<dbReference type="GO" id="GO:0004831">
    <property type="term" value="F:tyrosine-tRNA ligase activity"/>
    <property type="evidence" value="ECO:0007669"/>
    <property type="project" value="UniProtKB-UniRule"/>
</dbReference>
<dbReference type="RefSeq" id="WP_052471852.1">
    <property type="nucleotide sequence ID" value="NZ_AWXV01000004.1"/>
</dbReference>
<dbReference type="GO" id="GO:0005829">
    <property type="term" value="C:cytosol"/>
    <property type="evidence" value="ECO:0007669"/>
    <property type="project" value="TreeGrafter"/>
</dbReference>
<keyword evidence="8" id="KW-0963">Cytoplasm</keyword>
<evidence type="ECO:0000256" key="8">
    <source>
        <dbReference type="HAMAP-Rule" id="MF_02006"/>
    </source>
</evidence>
<protein>
    <recommendedName>
        <fullName evidence="8">Tyrosine--tRNA ligase</fullName>
        <ecNumber evidence="8">6.1.1.1</ecNumber>
    </recommendedName>
    <alternativeName>
        <fullName evidence="8">Tyrosyl-tRNA synthetase</fullName>
        <shortName evidence="8">TyrRS</shortName>
    </alternativeName>
</protein>
<dbReference type="InterPro" id="IPR002307">
    <property type="entry name" value="Tyr-tRNA-ligase"/>
</dbReference>
<accession>A0A0C1V7Y0</accession>
<feature type="domain" description="Tyrosine--tRNA ligase SYY-like C-terminal" evidence="10">
    <location>
        <begin position="362"/>
        <end position="438"/>
    </location>
</feature>
<feature type="binding site" evidence="8">
    <location>
        <position position="243"/>
    </location>
    <ligand>
        <name>ATP</name>
        <dbReference type="ChEBI" id="CHEBI:30616"/>
    </ligand>
</feature>
<evidence type="ECO:0000256" key="3">
    <source>
        <dbReference type="ARBA" id="ARBA00022840"/>
    </source>
</evidence>
<dbReference type="InterPro" id="IPR024088">
    <property type="entry name" value="Tyr-tRNA-ligase_bac-type"/>
</dbReference>
<dbReference type="Gene3D" id="1.10.240.10">
    <property type="entry name" value="Tyrosyl-Transfer RNA Synthetase"/>
    <property type="match status" value="1"/>
</dbReference>
<evidence type="ECO:0000313" key="11">
    <source>
        <dbReference type="EMBL" id="KIE63953.1"/>
    </source>
</evidence>
<dbReference type="AlphaFoldDB" id="A0A0C1V7Y0"/>
<dbReference type="InterPro" id="IPR014729">
    <property type="entry name" value="Rossmann-like_a/b/a_fold"/>
</dbReference>
<feature type="binding site" evidence="8">
    <location>
        <position position="42"/>
    </location>
    <ligand>
        <name>L-tyrosine</name>
        <dbReference type="ChEBI" id="CHEBI:58315"/>
    </ligand>
</feature>
<dbReference type="InterPro" id="IPR036986">
    <property type="entry name" value="S4_RNA-bd_sf"/>
</dbReference>
<comment type="subunit">
    <text evidence="8">Homodimer.</text>
</comment>
<evidence type="ECO:0000313" key="12">
    <source>
        <dbReference type="Proteomes" id="UP000054529"/>
    </source>
</evidence>